<dbReference type="InterPro" id="IPR056120">
    <property type="entry name" value="DUF7703"/>
</dbReference>
<keyword evidence="2" id="KW-1133">Transmembrane helix</keyword>
<feature type="transmembrane region" description="Helical" evidence="2">
    <location>
        <begin position="226"/>
        <end position="247"/>
    </location>
</feature>
<feature type="transmembrane region" description="Helical" evidence="2">
    <location>
        <begin position="188"/>
        <end position="206"/>
    </location>
</feature>
<keyword evidence="2" id="KW-0812">Transmembrane</keyword>
<feature type="compositionally biased region" description="Polar residues" evidence="1">
    <location>
        <begin position="370"/>
        <end position="385"/>
    </location>
</feature>
<feature type="domain" description="DUF7703" evidence="3">
    <location>
        <begin position="48"/>
        <end position="279"/>
    </location>
</feature>
<feature type="transmembrane region" description="Helical" evidence="2">
    <location>
        <begin position="150"/>
        <end position="168"/>
    </location>
</feature>
<proteinExistence type="predicted"/>
<dbReference type="AlphaFoldDB" id="A0A8H6DD01"/>
<feature type="transmembrane region" description="Helical" evidence="2">
    <location>
        <begin position="118"/>
        <end position="138"/>
    </location>
</feature>
<reference evidence="4 5" key="1">
    <citation type="submission" date="2020-05" db="EMBL/GenBank/DDBJ databases">
        <title>Identification and distribution of gene clusters putatively required for synthesis of sphingolipid metabolism inhibitors in phylogenetically diverse species of the filamentous fungus Fusarium.</title>
        <authorList>
            <person name="Kim H.-S."/>
            <person name="Busman M."/>
            <person name="Brown D.W."/>
            <person name="Divon H."/>
            <person name="Uhlig S."/>
            <person name="Proctor R.H."/>
        </authorList>
    </citation>
    <scope>NUCLEOTIDE SEQUENCE [LARGE SCALE GENOMIC DNA]</scope>
    <source>
        <strain evidence="4 5">NRRL 66235</strain>
    </source>
</reference>
<name>A0A8H6DD01_9HYPO</name>
<gene>
    <name evidence="4" type="ORF">FMUND_9405</name>
</gene>
<dbReference type="Proteomes" id="UP000544331">
    <property type="component" value="Unassembled WGS sequence"/>
</dbReference>
<dbReference type="PANTHER" id="PTHR37013:SF3">
    <property type="entry name" value="INTEGRAL MEMBRANE PROTEIN (AFU_ORTHOLOGUE AFUA_1G05950)"/>
    <property type="match status" value="1"/>
</dbReference>
<feature type="transmembrane region" description="Helical" evidence="2">
    <location>
        <begin position="49"/>
        <end position="71"/>
    </location>
</feature>
<feature type="transmembrane region" description="Helical" evidence="2">
    <location>
        <begin position="80"/>
        <end position="98"/>
    </location>
</feature>
<comment type="caution">
    <text evidence="4">The sequence shown here is derived from an EMBL/GenBank/DDBJ whole genome shotgun (WGS) entry which is preliminary data.</text>
</comment>
<feature type="compositionally biased region" description="Polar residues" evidence="1">
    <location>
        <begin position="306"/>
        <end position="316"/>
    </location>
</feature>
<evidence type="ECO:0000313" key="4">
    <source>
        <dbReference type="EMBL" id="KAF5710667.1"/>
    </source>
</evidence>
<feature type="region of interest" description="Disordered" evidence="1">
    <location>
        <begin position="299"/>
        <end position="385"/>
    </location>
</feature>
<evidence type="ECO:0000256" key="2">
    <source>
        <dbReference type="SAM" id="Phobius"/>
    </source>
</evidence>
<dbReference type="OrthoDB" id="405906at2759"/>
<dbReference type="Pfam" id="PF24802">
    <property type="entry name" value="DUF7703"/>
    <property type="match status" value="1"/>
</dbReference>
<evidence type="ECO:0000256" key="1">
    <source>
        <dbReference type="SAM" id="MobiDB-lite"/>
    </source>
</evidence>
<accession>A0A8H6DD01</accession>
<dbReference type="PANTHER" id="PTHR37013">
    <property type="entry name" value="INTEGRAL MEMBRANE PROTEIN (AFU_ORTHOLOGUE AFUA_1G05950)-RELATED"/>
    <property type="match status" value="1"/>
</dbReference>
<evidence type="ECO:0000259" key="3">
    <source>
        <dbReference type="Pfam" id="PF24802"/>
    </source>
</evidence>
<sequence length="385" mass="42595">MLSLSRALLSVASTHATASARPKQANMSLSRRTDAASKFTSSGRYTPEAMIVITCATISLYNGIELLLLILTSSRRHNDLFSWSLAVASIGVLPYASGWLVRYFDVIGDVANMLINDIGWVLLTTGQALVLYSRLNLLVKSITMLKVTKWMIIMNAIIWHSAVTVLLFATSTQQKLDRNGAFIKVQKVQLAFFCAQDFLLSGLYIWKTVEIIKRREAGSQTPRIIWHLFAINVGIVLVDVTLLAVSFTNNFLWQQGIKAVAYSVKLKVEFVILGKLSDYVHKGGELISAEHPVFGFVEMEPEPPSRKQSTQPSATPEATHLERVRKQSAISAAESSRHRELMSDEIAADGSEGVKRRTLDKGKSKCVDNCCNNGVSASKSYYTDD</sequence>
<organism evidence="4 5">
    <name type="scientific">Fusarium mundagurra</name>
    <dbReference type="NCBI Taxonomy" id="1567541"/>
    <lineage>
        <taxon>Eukaryota</taxon>
        <taxon>Fungi</taxon>
        <taxon>Dikarya</taxon>
        <taxon>Ascomycota</taxon>
        <taxon>Pezizomycotina</taxon>
        <taxon>Sordariomycetes</taxon>
        <taxon>Hypocreomycetidae</taxon>
        <taxon>Hypocreales</taxon>
        <taxon>Nectriaceae</taxon>
        <taxon>Fusarium</taxon>
        <taxon>Fusarium fujikuroi species complex</taxon>
    </lineage>
</organism>
<feature type="compositionally biased region" description="Basic and acidic residues" evidence="1">
    <location>
        <begin position="352"/>
        <end position="366"/>
    </location>
</feature>
<keyword evidence="2" id="KW-0472">Membrane</keyword>
<protein>
    <recommendedName>
        <fullName evidence="3">DUF7703 domain-containing protein</fullName>
    </recommendedName>
</protein>
<keyword evidence="5" id="KW-1185">Reference proteome</keyword>
<evidence type="ECO:0000313" key="5">
    <source>
        <dbReference type="Proteomes" id="UP000544331"/>
    </source>
</evidence>
<dbReference type="EMBL" id="JAAOAN010000325">
    <property type="protein sequence ID" value="KAF5710667.1"/>
    <property type="molecule type" value="Genomic_DNA"/>
</dbReference>